<dbReference type="Proteomes" id="UP000095283">
    <property type="component" value="Unplaced"/>
</dbReference>
<dbReference type="AlphaFoldDB" id="A0A1I7W6G8"/>
<keyword evidence="1" id="KW-0472">Membrane</keyword>
<accession>A0A1I7W6G8</accession>
<organism evidence="2 3">
    <name type="scientific">Heterorhabditis bacteriophora</name>
    <name type="common">Entomopathogenic nematode worm</name>
    <dbReference type="NCBI Taxonomy" id="37862"/>
    <lineage>
        <taxon>Eukaryota</taxon>
        <taxon>Metazoa</taxon>
        <taxon>Ecdysozoa</taxon>
        <taxon>Nematoda</taxon>
        <taxon>Chromadorea</taxon>
        <taxon>Rhabditida</taxon>
        <taxon>Rhabditina</taxon>
        <taxon>Rhabditomorpha</taxon>
        <taxon>Strongyloidea</taxon>
        <taxon>Heterorhabditidae</taxon>
        <taxon>Heterorhabditis</taxon>
    </lineage>
</organism>
<dbReference type="GO" id="GO:0016020">
    <property type="term" value="C:membrane"/>
    <property type="evidence" value="ECO:0007669"/>
    <property type="project" value="TreeGrafter"/>
</dbReference>
<protein>
    <submittedName>
        <fullName evidence="3">Uncharacterized protein</fullName>
    </submittedName>
</protein>
<keyword evidence="1" id="KW-1133">Transmembrane helix</keyword>
<feature type="transmembrane region" description="Helical" evidence="1">
    <location>
        <begin position="24"/>
        <end position="43"/>
    </location>
</feature>
<dbReference type="WBParaSite" id="Hba_00206">
    <property type="protein sequence ID" value="Hba_00206"/>
    <property type="gene ID" value="Hba_00206"/>
</dbReference>
<dbReference type="PANTHER" id="PTHR45757">
    <property type="entry name" value="PROTEIN CBG23364-RELATED"/>
    <property type="match status" value="1"/>
</dbReference>
<proteinExistence type="predicted"/>
<reference evidence="3" key="1">
    <citation type="submission" date="2016-11" db="UniProtKB">
        <authorList>
            <consortium name="WormBaseParasite"/>
        </authorList>
    </citation>
    <scope>IDENTIFICATION</scope>
</reference>
<keyword evidence="1" id="KW-0812">Transmembrane</keyword>
<keyword evidence="2" id="KW-1185">Reference proteome</keyword>
<name>A0A1I7W6G8_HETBA</name>
<sequence length="247" mass="28721">MVASRNVFTVTRHEVPPPQDHFTFLNRTRFIILLICTLCLSIAQSNTLTLNFTIICMAGDAPNIDTYNTTGKISSFDNGSYYEVGNSGYLDKYFHAVESRHYAYTSNQKNLLFSFVAIGAMIAVYPVMWLIQVSFRLYNYAYFFTFYHLFKNTHFNIDWTNFHYARIRSLVYIVIRVAFRLLSSCHYHLHFIWPVFIFLQKHSFVSLKELDRINRGKGDTSKKEPVPVKVMGFPIEQTGLFSAIPQV</sequence>
<evidence type="ECO:0000313" key="2">
    <source>
        <dbReference type="Proteomes" id="UP000095283"/>
    </source>
</evidence>
<dbReference type="PANTHER" id="PTHR45757:SF12">
    <property type="entry name" value="MAJOR FACILITATOR SUPERFAMILY (MFS) PROFILE DOMAIN-CONTAINING PROTEIN"/>
    <property type="match status" value="1"/>
</dbReference>
<evidence type="ECO:0000313" key="3">
    <source>
        <dbReference type="WBParaSite" id="Hba_00206"/>
    </source>
</evidence>
<feature type="transmembrane region" description="Helical" evidence="1">
    <location>
        <begin position="110"/>
        <end position="131"/>
    </location>
</feature>
<evidence type="ECO:0000256" key="1">
    <source>
        <dbReference type="SAM" id="Phobius"/>
    </source>
</evidence>